<feature type="transmembrane region" description="Helical" evidence="1">
    <location>
        <begin position="209"/>
        <end position="229"/>
    </location>
</feature>
<feature type="transmembrane region" description="Helical" evidence="1">
    <location>
        <begin position="235"/>
        <end position="255"/>
    </location>
</feature>
<keyword evidence="1" id="KW-1133">Transmembrane helix</keyword>
<sequence>MDEIKSHKVSFFERFKRSIVDIRSYNFFVKESLGKGILYLFLLSLMVAFITSSVMSYKFKNSFEDEARGIMIQMPDFEFKNGEMNVEGDMPLRIDDYIIVDTTGNTDASVLDSYNEGILILKDKAVVKKNVVEKREFDFSSINDVEFNKQDVAKYIPKINNWISIFIVLFGMIFGTLWIMLSTMINALILGIAGIIISKVQKMDIEFGYIYKICIYAFTLSIVVDKLIIGYMPIYIPYFNIVYYIVAGIYMYNAMDSYRREIQQ</sequence>
<proteinExistence type="predicted"/>
<reference evidence="2 3" key="1">
    <citation type="submission" date="2023-03" db="EMBL/GenBank/DDBJ databases">
        <title>Complete genome sequence of Tepidibacter sp. SWIR-1, isolated from a deep-sea hydrothermal vent.</title>
        <authorList>
            <person name="Li X."/>
        </authorList>
    </citation>
    <scope>NUCLEOTIDE SEQUENCE [LARGE SCALE GENOMIC DNA]</scope>
    <source>
        <strain evidence="2 3">SWIR-1</strain>
    </source>
</reference>
<keyword evidence="3" id="KW-1185">Reference proteome</keyword>
<dbReference type="Proteomes" id="UP001222800">
    <property type="component" value="Chromosome"/>
</dbReference>
<evidence type="ECO:0000313" key="3">
    <source>
        <dbReference type="Proteomes" id="UP001222800"/>
    </source>
</evidence>
<dbReference type="InterPro" id="IPR009574">
    <property type="entry name" value="DUF1189"/>
</dbReference>
<keyword evidence="1" id="KW-0472">Membrane</keyword>
<dbReference type="RefSeq" id="WP_277731436.1">
    <property type="nucleotide sequence ID" value="NZ_CP120733.1"/>
</dbReference>
<feature type="transmembrane region" description="Helical" evidence="1">
    <location>
        <begin position="164"/>
        <end position="197"/>
    </location>
</feature>
<keyword evidence="1" id="KW-0812">Transmembrane</keyword>
<dbReference type="EMBL" id="CP120733">
    <property type="protein sequence ID" value="WFD09507.1"/>
    <property type="molecule type" value="Genomic_DNA"/>
</dbReference>
<dbReference type="Pfam" id="PF06691">
    <property type="entry name" value="DUF1189"/>
    <property type="match status" value="1"/>
</dbReference>
<evidence type="ECO:0000313" key="2">
    <source>
        <dbReference type="EMBL" id="WFD09507.1"/>
    </source>
</evidence>
<organism evidence="2 3">
    <name type="scientific">Tepidibacter hydrothermalis</name>
    <dbReference type="NCBI Taxonomy" id="3036126"/>
    <lineage>
        <taxon>Bacteria</taxon>
        <taxon>Bacillati</taxon>
        <taxon>Bacillota</taxon>
        <taxon>Clostridia</taxon>
        <taxon>Peptostreptococcales</taxon>
        <taxon>Peptostreptococcaceae</taxon>
        <taxon>Tepidibacter</taxon>
    </lineage>
</organism>
<name>A0ABY8EDD7_9FIRM</name>
<gene>
    <name evidence="2" type="ORF">P4S50_14080</name>
</gene>
<evidence type="ECO:0000256" key="1">
    <source>
        <dbReference type="SAM" id="Phobius"/>
    </source>
</evidence>
<protein>
    <submittedName>
        <fullName evidence="2">DUF1189 domain-containing protein</fullName>
    </submittedName>
</protein>
<accession>A0ABY8EDD7</accession>
<feature type="transmembrane region" description="Helical" evidence="1">
    <location>
        <begin position="37"/>
        <end position="57"/>
    </location>
</feature>